<keyword evidence="1" id="KW-0645">Protease</keyword>
<dbReference type="Gene3D" id="3.90.70.10">
    <property type="entry name" value="Cysteine proteinases"/>
    <property type="match status" value="1"/>
</dbReference>
<dbReference type="EMBL" id="VZUL01000002">
    <property type="protein sequence ID" value="KAB1088666.1"/>
    <property type="molecule type" value="Genomic_DNA"/>
</dbReference>
<dbReference type="GO" id="GO:0006508">
    <property type="term" value="P:proteolysis"/>
    <property type="evidence" value="ECO:0007669"/>
    <property type="project" value="UniProtKB-KW"/>
</dbReference>
<accession>A0A6A1TWL4</accession>
<dbReference type="AlphaFoldDB" id="A0A6A1TWL4"/>
<dbReference type="Pfam" id="PF12385">
    <property type="entry name" value="Peptidase_C70"/>
    <property type="match status" value="1"/>
</dbReference>
<comment type="caution">
    <text evidence="1">The sequence shown here is derived from an EMBL/GenBank/DDBJ whole genome shotgun (WGS) entry which is preliminary data.</text>
</comment>
<dbReference type="Proteomes" id="UP000386575">
    <property type="component" value="Unassembled WGS sequence"/>
</dbReference>
<evidence type="ECO:0000313" key="1">
    <source>
        <dbReference type="EMBL" id="KAB1088666.1"/>
    </source>
</evidence>
<keyword evidence="1" id="KW-0378">Hydrolase</keyword>
<protein>
    <submittedName>
        <fullName evidence="1">Cysteine protease</fullName>
    </submittedName>
</protein>
<dbReference type="GO" id="GO:0008233">
    <property type="term" value="F:peptidase activity"/>
    <property type="evidence" value="ECO:0007669"/>
    <property type="project" value="UniProtKB-KW"/>
</dbReference>
<dbReference type="InterPro" id="IPR022118">
    <property type="entry name" value="Peptidase_C70_AvrRpt2"/>
</dbReference>
<sequence>MGCWYACARMVGHSVEAGPRLGLPELYNPRSGHDGLRDLTHVEQFILNEGLTKVDLPDSQQFSHEELGELLYRHGPIIFGWQTPQGIWHMSVLTGVDKHTSRVVFHDPRKGPDLTMPLDYFNQRLAWQVPHAMLYR</sequence>
<evidence type="ECO:0000313" key="2">
    <source>
        <dbReference type="Proteomes" id="UP000386575"/>
    </source>
</evidence>
<proteinExistence type="predicted"/>
<reference evidence="1 2" key="1">
    <citation type="submission" date="2019-09" db="EMBL/GenBank/DDBJ databases">
        <title>Genome sequencing of Ng87 strain.</title>
        <authorList>
            <person name="Karasev E.S."/>
            <person name="Andronov E."/>
        </authorList>
    </citation>
    <scope>NUCLEOTIDE SEQUENCE [LARGE SCALE GENOMIC DNA]</scope>
    <source>
        <strain evidence="1 2">Ng87</strain>
    </source>
</reference>
<dbReference type="RefSeq" id="WP_151045106.1">
    <property type="nucleotide sequence ID" value="NZ_VZUL01000002.1"/>
</dbReference>
<gene>
    <name evidence="1" type="ORF">F4V91_21035</name>
</gene>
<organism evidence="1 2">
    <name type="scientific">Neorhizobium galegae</name>
    <name type="common">Rhizobium galegae</name>
    <dbReference type="NCBI Taxonomy" id="399"/>
    <lineage>
        <taxon>Bacteria</taxon>
        <taxon>Pseudomonadati</taxon>
        <taxon>Pseudomonadota</taxon>
        <taxon>Alphaproteobacteria</taxon>
        <taxon>Hyphomicrobiales</taxon>
        <taxon>Rhizobiaceae</taxon>
        <taxon>Rhizobium/Agrobacterium group</taxon>
        <taxon>Neorhizobium</taxon>
    </lineage>
</organism>
<name>A0A6A1TWL4_NEOGA</name>